<accession>A0A2B4RMX8</accession>
<dbReference type="Pfam" id="PF23123">
    <property type="entry name" value="WDR72_alpha-sol"/>
    <property type="match status" value="1"/>
</dbReference>
<feature type="repeat" description="WD" evidence="4">
    <location>
        <begin position="458"/>
        <end position="505"/>
    </location>
</feature>
<dbReference type="InterPro" id="IPR001680">
    <property type="entry name" value="WD40_rpt"/>
</dbReference>
<comment type="caution">
    <text evidence="7">The sequence shown here is derived from an EMBL/GenBank/DDBJ whole genome shotgun (WGS) entry which is preliminary data.</text>
</comment>
<dbReference type="InterPro" id="IPR049916">
    <property type="entry name" value="WDR72-like"/>
</dbReference>
<dbReference type="EMBL" id="LSMT01000444">
    <property type="protein sequence ID" value="PFX17870.1"/>
    <property type="molecule type" value="Genomic_DNA"/>
</dbReference>
<organism evidence="7 8">
    <name type="scientific">Stylophora pistillata</name>
    <name type="common">Smooth cauliflower coral</name>
    <dbReference type="NCBI Taxonomy" id="50429"/>
    <lineage>
        <taxon>Eukaryota</taxon>
        <taxon>Metazoa</taxon>
        <taxon>Cnidaria</taxon>
        <taxon>Anthozoa</taxon>
        <taxon>Hexacorallia</taxon>
        <taxon>Scleractinia</taxon>
        <taxon>Astrocoeniina</taxon>
        <taxon>Pocilloporidae</taxon>
        <taxon>Stylophora</taxon>
    </lineage>
</organism>
<dbReference type="PROSITE" id="PS00678">
    <property type="entry name" value="WD_REPEATS_1"/>
    <property type="match status" value="2"/>
</dbReference>
<evidence type="ECO:0000256" key="3">
    <source>
        <dbReference type="ARBA" id="ARBA00022737"/>
    </source>
</evidence>
<feature type="region of interest" description="Disordered" evidence="5">
    <location>
        <begin position="720"/>
        <end position="761"/>
    </location>
</feature>
<feature type="region of interest" description="Disordered" evidence="5">
    <location>
        <begin position="645"/>
        <end position="672"/>
    </location>
</feature>
<sequence length="1506" mass="165641">MSSSSVVPVVLWGSTPPSHCISCIITTYDQKTVVTGSTDGQLGIWDLRFREHGEIKVIPRNLIFAHSAKVTALAKATDGWDNHSSVISAADNGELCLWDTDDGICIQTNVIPGTHLALLSFHVSIGTGKEWRVVCYGSYSDIYVLDALSLEILYTLRSPSAPNWISAACVVRPARRPDDVVVAVSLSGMLNIWMLKPNVESKFSEPTFEQELSQITNSKATGICCNPFTQRTILVVCAKEWLMYDAGDFKFLTTVASPPGQNWMGGDFVAADFVVVWSRDGKSYLFKLPASCCPGFQDQWKGDPIEKPKIVQVFEDSNDQSTAPDFDPAMFFSYGRRGPFYKLLLKGGSNGSVIVWKLTENTFTSTQSGDTSSKGVHPVVSCSYADCWETTLKPCGLIDSLDDCGRATPLSASLYLPTQDCIVCGREDGSIVVISAARAAIAQLLQLPGSGWPVHRVLLGHRGRVTCLLYPHDEYPRYDREFLVSGGADFSVKLWDIFTGDLLYTFSTHGGELLRLICTPPECSNRVQYCICSVAQDHSVALLGLRERKCIMLASLHEFPVETIKWRALDDFLVVGCTDGSVYVWQMETGHLDRCASGQVALNILSACDEEKKSPSSGVPTKSKSSLGRKISHITSNLQTSAASAAMKKLRRTSNSQATSSSSSSPKLSSDGYGEVFAGGPLKVMSTKCGSRDPEIQVLMFDIEALICNLLTEENPQLAAKLSSKGDVSKTAVGGKRRKRDSQTTQQTRRDATQKSTHQNLKKSLFTNETHYVAQLMISCLHSWDLDPNMDEVCVERLGLLKPVKPVSFGLLTRGSRLSLMLPGWYGETGGGRESDAETALKRLSPDKAIFTEHEGTKKENEKSTPSSEPNIVSALRTCFQSRWQLSSALTTLHLVGLVSVANTLMSMNQISFVPQEKRLALVTNTDHDIPPTSPSYAENEQPPGLSNTDVQLAMNHRAHIKAGWSQLAALHCCLLADILKISSYKPPLLHILARRWQDRCLEVREAAQAILLAELRRIGFEGRKQVVDTWAPQLPKSLEQSGGTEDKSDKSDAAPSPPSSVLGFERSVDVQNVEDEVLFPTEDVSTVLTSVKKLLQYDMRRRQATAIVLMGVIGAEFQREIEVYSSRERDGEKKQSTSSRRLEKLSETPGKDDKIARKSNGERGEVIMDYTTVRLTGKALMYLLLKPPSSQLTAHTSVRRAAIDLIGRGFTLWEPYMDVSAVLIALLELSADSKNRDLTFRKGLPLSPSADTHRSARHGLSLIATARPAVFIATIAKEVARSVSAASSISFNQPSPAAIAVYSHVRHQPSQNAEAQSTSVLNRAKHEILRIIDLMVEKTQQEVVDLLTDVVDIVVYCLDQRQLKEKGMTELFPGLCRFNMVSYSPQSRRLAVGAKNGQLALYDLRSSRCQMVSAHSSQVTAMSFSPDDRVLASYSFGDSKICFWQTGSSLFGMLGSSLRCVRSYTTVSPSPKMSPALLKLIRLVWINHKNVILLMADGTEYKYSV</sequence>
<feature type="region of interest" description="Disordered" evidence="5">
    <location>
        <begin position="1032"/>
        <end position="1063"/>
    </location>
</feature>
<dbReference type="PANTHER" id="PTHR44099:SF4">
    <property type="entry name" value="RABCONNECTIN-3B, ISOFORM A"/>
    <property type="match status" value="1"/>
</dbReference>
<protein>
    <submittedName>
        <fullName evidence="7">WD repeat-containing protein 7</fullName>
    </submittedName>
</protein>
<dbReference type="InterPro" id="IPR057848">
    <property type="entry name" value="WDR72_alpha-sol"/>
</dbReference>
<evidence type="ECO:0000313" key="7">
    <source>
        <dbReference type="EMBL" id="PFX17870.1"/>
    </source>
</evidence>
<keyword evidence="1" id="KW-0597">Phosphoprotein</keyword>
<dbReference type="InterPro" id="IPR015943">
    <property type="entry name" value="WD40/YVTN_repeat-like_dom_sf"/>
</dbReference>
<reference evidence="8" key="1">
    <citation type="journal article" date="2017" name="bioRxiv">
        <title>Comparative analysis of the genomes of Stylophora pistillata and Acropora digitifera provides evidence for extensive differences between species of corals.</title>
        <authorList>
            <person name="Voolstra C.R."/>
            <person name="Li Y."/>
            <person name="Liew Y.J."/>
            <person name="Baumgarten S."/>
            <person name="Zoccola D."/>
            <person name="Flot J.-F."/>
            <person name="Tambutte S."/>
            <person name="Allemand D."/>
            <person name="Aranda M."/>
        </authorList>
    </citation>
    <scope>NUCLEOTIDE SEQUENCE [LARGE SCALE GENOMIC DNA]</scope>
</reference>
<evidence type="ECO:0000256" key="4">
    <source>
        <dbReference type="PROSITE-ProRule" id="PRU00221"/>
    </source>
</evidence>
<evidence type="ECO:0000256" key="5">
    <source>
        <dbReference type="SAM" id="MobiDB-lite"/>
    </source>
</evidence>
<feature type="region of interest" description="Disordered" evidence="5">
    <location>
        <begin position="1126"/>
        <end position="1160"/>
    </location>
</feature>
<dbReference type="InterPro" id="IPR036322">
    <property type="entry name" value="WD40_repeat_dom_sf"/>
</dbReference>
<feature type="repeat" description="WD" evidence="4">
    <location>
        <begin position="554"/>
        <end position="595"/>
    </location>
</feature>
<feature type="compositionally biased region" description="Low complexity" evidence="5">
    <location>
        <begin position="654"/>
        <end position="670"/>
    </location>
</feature>
<dbReference type="Pfam" id="PF00400">
    <property type="entry name" value="WD40"/>
    <property type="match status" value="4"/>
</dbReference>
<keyword evidence="3" id="KW-0677">Repeat</keyword>
<evidence type="ECO:0000259" key="6">
    <source>
        <dbReference type="Pfam" id="PF23123"/>
    </source>
</evidence>
<evidence type="ECO:0000256" key="1">
    <source>
        <dbReference type="ARBA" id="ARBA00022553"/>
    </source>
</evidence>
<keyword evidence="2 4" id="KW-0853">WD repeat</keyword>
<dbReference type="STRING" id="50429.A0A2B4RMX8"/>
<dbReference type="Proteomes" id="UP000225706">
    <property type="component" value="Unassembled WGS sequence"/>
</dbReference>
<keyword evidence="8" id="KW-1185">Reference proteome</keyword>
<gene>
    <name evidence="7" type="primary">Wdr7</name>
    <name evidence="7" type="ORF">AWC38_SpisGene17785</name>
</gene>
<dbReference type="PROSITE" id="PS50294">
    <property type="entry name" value="WD_REPEATS_REGION"/>
    <property type="match status" value="1"/>
</dbReference>
<dbReference type="SUPFAM" id="SSF50978">
    <property type="entry name" value="WD40 repeat-like"/>
    <property type="match status" value="1"/>
</dbReference>
<dbReference type="SMART" id="SM00320">
    <property type="entry name" value="WD40"/>
    <property type="match status" value="7"/>
</dbReference>
<dbReference type="OrthoDB" id="338622at2759"/>
<dbReference type="SUPFAM" id="SSF50998">
    <property type="entry name" value="Quinoprotein alcohol dehydrogenase-like"/>
    <property type="match status" value="1"/>
</dbReference>
<dbReference type="InterPro" id="IPR019775">
    <property type="entry name" value="WD40_repeat_CS"/>
</dbReference>
<proteinExistence type="predicted"/>
<dbReference type="Gene3D" id="2.130.10.10">
    <property type="entry name" value="YVTN repeat-like/Quinoprotein amine dehydrogenase"/>
    <property type="match status" value="3"/>
</dbReference>
<dbReference type="GO" id="GO:0005737">
    <property type="term" value="C:cytoplasm"/>
    <property type="evidence" value="ECO:0007669"/>
    <property type="project" value="TreeGrafter"/>
</dbReference>
<dbReference type="InterPro" id="IPR011047">
    <property type="entry name" value="Quinoprotein_ADH-like_sf"/>
</dbReference>
<feature type="domain" description="WDR72-like alpha-solenoid" evidence="6">
    <location>
        <begin position="996"/>
        <end position="1037"/>
    </location>
</feature>
<feature type="repeat" description="WD" evidence="4">
    <location>
        <begin position="29"/>
        <end position="48"/>
    </location>
</feature>
<evidence type="ECO:0000313" key="8">
    <source>
        <dbReference type="Proteomes" id="UP000225706"/>
    </source>
</evidence>
<dbReference type="PROSITE" id="PS50082">
    <property type="entry name" value="WD_REPEATS_2"/>
    <property type="match status" value="3"/>
</dbReference>
<dbReference type="PANTHER" id="PTHR44099">
    <property type="entry name" value="RABCONNECTIN-3B, ISOFORM A"/>
    <property type="match status" value="1"/>
</dbReference>
<evidence type="ECO:0000256" key="2">
    <source>
        <dbReference type="ARBA" id="ARBA00022574"/>
    </source>
</evidence>
<name>A0A2B4RMX8_STYPI</name>